<proteinExistence type="inferred from homology"/>
<evidence type="ECO:0000256" key="1">
    <source>
        <dbReference type="ARBA" id="ARBA00004026"/>
    </source>
</evidence>
<evidence type="ECO:0000256" key="3">
    <source>
        <dbReference type="ARBA" id="ARBA00012418"/>
    </source>
</evidence>
<dbReference type="PROSITE" id="PS00489">
    <property type="entry name" value="RNA_POL_PHAGE_2"/>
    <property type="match status" value="1"/>
</dbReference>
<dbReference type="GO" id="GO:0006390">
    <property type="term" value="P:mitochondrial transcription"/>
    <property type="evidence" value="ECO:0007669"/>
    <property type="project" value="TreeGrafter"/>
</dbReference>
<accession>A0A7J0EQU8</accession>
<comment type="similarity">
    <text evidence="2 10">Belongs to the phage and mitochondrial RNA polymerase family.</text>
</comment>
<dbReference type="PROSITE" id="PS00900">
    <property type="entry name" value="RNA_POL_PHAGE_1"/>
    <property type="match status" value="1"/>
</dbReference>
<gene>
    <name evidence="14" type="ORF">Acr_06g0008050</name>
</gene>
<keyword evidence="5 10" id="KW-0808">Transferase</keyword>
<dbReference type="FunFam" id="1.10.287.260:FF:000001">
    <property type="entry name" value="DNA-directed RNA polymerase"/>
    <property type="match status" value="1"/>
</dbReference>
<evidence type="ECO:0000313" key="15">
    <source>
        <dbReference type="Proteomes" id="UP000585474"/>
    </source>
</evidence>
<name>A0A7J0EQU8_9ERIC</name>
<dbReference type="OrthoDB" id="276422at2759"/>
<keyword evidence="6 10" id="KW-0548">Nucleotidyltransferase</keyword>
<dbReference type="PANTHER" id="PTHR10102:SF0">
    <property type="entry name" value="DNA-DIRECTED RNA POLYMERASE, MITOCHONDRIAL"/>
    <property type="match status" value="1"/>
</dbReference>
<dbReference type="Proteomes" id="UP000585474">
    <property type="component" value="Unassembled WGS sequence"/>
</dbReference>
<dbReference type="FunFam" id="1.10.150.20:FF:000027">
    <property type="entry name" value="DNA-directed RNA polymerase"/>
    <property type="match status" value="1"/>
</dbReference>
<dbReference type="InterPro" id="IPR037159">
    <property type="entry name" value="RNA_POL_N_sf"/>
</dbReference>
<keyword evidence="4 10" id="KW-0240">DNA-directed RNA polymerase</keyword>
<dbReference type="InterPro" id="IPR002092">
    <property type="entry name" value="DNA-dir_Rpol_phage-type"/>
</dbReference>
<evidence type="ECO:0000256" key="7">
    <source>
        <dbReference type="ARBA" id="ARBA00022946"/>
    </source>
</evidence>
<feature type="region of interest" description="Disordered" evidence="11">
    <location>
        <begin position="1"/>
        <end position="29"/>
    </location>
</feature>
<dbReference type="EC" id="2.7.7.6" evidence="3 10"/>
<reference evidence="14 15" key="1">
    <citation type="submission" date="2019-07" db="EMBL/GenBank/DDBJ databases">
        <title>De Novo Assembly of kiwifruit Actinidia rufa.</title>
        <authorList>
            <person name="Sugita-Konishi S."/>
            <person name="Sato K."/>
            <person name="Mori E."/>
            <person name="Abe Y."/>
            <person name="Kisaki G."/>
            <person name="Hamano K."/>
            <person name="Suezawa K."/>
            <person name="Otani M."/>
            <person name="Fukuda T."/>
            <person name="Manabe T."/>
            <person name="Gomi K."/>
            <person name="Tabuchi M."/>
            <person name="Akimitsu K."/>
            <person name="Kataoka I."/>
        </authorList>
    </citation>
    <scope>NUCLEOTIDE SEQUENCE [LARGE SCALE GENOMIC DNA]</scope>
    <source>
        <strain evidence="15">cv. Fuchu</strain>
    </source>
</reference>
<keyword evidence="15" id="KW-1185">Reference proteome</keyword>
<evidence type="ECO:0000256" key="11">
    <source>
        <dbReference type="SAM" id="MobiDB-lite"/>
    </source>
</evidence>
<evidence type="ECO:0000256" key="4">
    <source>
        <dbReference type="ARBA" id="ARBA00022478"/>
    </source>
</evidence>
<dbReference type="GO" id="GO:0003899">
    <property type="term" value="F:DNA-directed RNA polymerase activity"/>
    <property type="evidence" value="ECO:0007669"/>
    <property type="project" value="UniProtKB-EC"/>
</dbReference>
<dbReference type="InterPro" id="IPR029262">
    <property type="entry name" value="RPOL_N"/>
</dbReference>
<dbReference type="Pfam" id="PF14700">
    <property type="entry name" value="RPOL_N"/>
    <property type="match status" value="1"/>
</dbReference>
<comment type="function">
    <text evidence="1 10">DNA-dependent RNA polymerase catalyzes the transcription of DNA into RNA using the four ribonucleoside triphosphates as substrates.</text>
</comment>
<dbReference type="Gene3D" id="1.10.1320.10">
    <property type="entry name" value="DNA-directed RNA polymerase, N-terminal domain"/>
    <property type="match status" value="1"/>
</dbReference>
<dbReference type="Gene3D" id="1.10.287.280">
    <property type="match status" value="1"/>
</dbReference>
<organism evidence="14 15">
    <name type="scientific">Actinidia rufa</name>
    <dbReference type="NCBI Taxonomy" id="165716"/>
    <lineage>
        <taxon>Eukaryota</taxon>
        <taxon>Viridiplantae</taxon>
        <taxon>Streptophyta</taxon>
        <taxon>Embryophyta</taxon>
        <taxon>Tracheophyta</taxon>
        <taxon>Spermatophyta</taxon>
        <taxon>Magnoliopsida</taxon>
        <taxon>eudicotyledons</taxon>
        <taxon>Gunneridae</taxon>
        <taxon>Pentapetalae</taxon>
        <taxon>asterids</taxon>
        <taxon>Ericales</taxon>
        <taxon>Actinidiaceae</taxon>
        <taxon>Actinidia</taxon>
    </lineage>
</organism>
<dbReference type="InterPro" id="IPR024075">
    <property type="entry name" value="DNA-dir_RNA_pol_helix_hairp_sf"/>
</dbReference>
<dbReference type="SUPFAM" id="SSF56672">
    <property type="entry name" value="DNA/RNA polymerases"/>
    <property type="match status" value="1"/>
</dbReference>
<comment type="catalytic activity">
    <reaction evidence="9 10">
        <text>RNA(n) + a ribonucleoside 5'-triphosphate = RNA(n+1) + diphosphate</text>
        <dbReference type="Rhea" id="RHEA:21248"/>
        <dbReference type="Rhea" id="RHEA-COMP:14527"/>
        <dbReference type="Rhea" id="RHEA-COMP:17342"/>
        <dbReference type="ChEBI" id="CHEBI:33019"/>
        <dbReference type="ChEBI" id="CHEBI:61557"/>
        <dbReference type="ChEBI" id="CHEBI:140395"/>
        <dbReference type="EC" id="2.7.7.6"/>
    </reaction>
</comment>
<dbReference type="GO" id="GO:0003677">
    <property type="term" value="F:DNA binding"/>
    <property type="evidence" value="ECO:0007669"/>
    <property type="project" value="InterPro"/>
</dbReference>
<feature type="domain" description="DNA-directed RNA polymerase N-terminal" evidence="13">
    <location>
        <begin position="55"/>
        <end position="101"/>
    </location>
</feature>
<dbReference type="Pfam" id="PF00940">
    <property type="entry name" value="RNA_pol"/>
    <property type="match status" value="1"/>
</dbReference>
<comment type="caution">
    <text evidence="14">The sequence shown here is derived from an EMBL/GenBank/DDBJ whole genome shotgun (WGS) entry which is preliminary data.</text>
</comment>
<dbReference type="InterPro" id="IPR046950">
    <property type="entry name" value="DNA-dir_Rpol_C_phage-type"/>
</dbReference>
<keyword evidence="7" id="KW-0809">Transit peptide</keyword>
<evidence type="ECO:0000256" key="9">
    <source>
        <dbReference type="ARBA" id="ARBA00048552"/>
    </source>
</evidence>
<feature type="compositionally biased region" description="Basic and acidic residues" evidence="11">
    <location>
        <begin position="14"/>
        <end position="29"/>
    </location>
</feature>
<evidence type="ECO:0000256" key="5">
    <source>
        <dbReference type="ARBA" id="ARBA00022679"/>
    </source>
</evidence>
<sequence length="609" mass="68869">MASAGDVQFGGQMEKTKERNEAKEGREEGGMEFSACGACGQGWGGDRVEFLGRERYDKGAYLFLPSYVMRIHGAKQQRDAVKRTPKNQLDPVFEALDTLGNTKWRVNKRVLGVIDRIWASGGGLADLVDREDLPLPEEPDTDDEAEIKKWKWKVRALKKENSERHSQRCDIELKLAVARKMKDEDGFFYPHNLDFRGRAYPMHPYLNHLGSDLCRGILEFTEGRPLGKSGLHWMKIHMANLYAGGVDKLSYDGRIAFTENHLDDIFDSADRPLEGRRWWLGAEDPFQCLATCINLAEALRSSCPETTISHMPVHQDGSCNGLQHYAALGRDKLGAAAVNLVAGDKPADVYSGIAARVLDIMRRDAQNDPATDPNVLRARLLINQVDRKLVKQTVMTSVYGVTYIGARDQIKKRLKERCAIEDDTELFAASCYAAKTTLIALGEMFEAARSIMNWLGDCAKVIALENEPVRWITPIGLPVVQPYRKLGRYMIKTFSQVLTLQRETDKVESLLSSDLCFVNFMSVNVMVKRQRTAFPPNFVHSLDGSHMMMTAVACKEAGLNFAGVHDSYWTHACDVDKMNRILRERSLLNFTRNPFWKICWRAFKKHSLH</sequence>
<protein>
    <recommendedName>
        <fullName evidence="3 10">DNA-directed RNA polymerase</fullName>
        <ecNumber evidence="3 10">2.7.7.6</ecNumber>
    </recommendedName>
</protein>
<evidence type="ECO:0000259" key="12">
    <source>
        <dbReference type="Pfam" id="PF00940"/>
    </source>
</evidence>
<keyword evidence="8 10" id="KW-0804">Transcription</keyword>
<dbReference type="InterPro" id="IPR043502">
    <property type="entry name" value="DNA/RNA_pol_sf"/>
</dbReference>
<evidence type="ECO:0000256" key="8">
    <source>
        <dbReference type="ARBA" id="ARBA00023163"/>
    </source>
</evidence>
<dbReference type="FunFam" id="1.10.287.280:FF:000001">
    <property type="entry name" value="DNA-directed RNA polymerase"/>
    <property type="match status" value="1"/>
</dbReference>
<dbReference type="GO" id="GO:0034245">
    <property type="term" value="C:mitochondrial DNA-directed RNA polymerase complex"/>
    <property type="evidence" value="ECO:0007669"/>
    <property type="project" value="TreeGrafter"/>
</dbReference>
<dbReference type="EMBL" id="BJWL01000006">
    <property type="protein sequence ID" value="GFY88865.1"/>
    <property type="molecule type" value="Genomic_DNA"/>
</dbReference>
<evidence type="ECO:0000259" key="13">
    <source>
        <dbReference type="Pfam" id="PF14700"/>
    </source>
</evidence>
<dbReference type="Gene3D" id="1.10.287.260">
    <property type="match status" value="1"/>
</dbReference>
<evidence type="ECO:0000256" key="6">
    <source>
        <dbReference type="ARBA" id="ARBA00022695"/>
    </source>
</evidence>
<dbReference type="AlphaFoldDB" id="A0A7J0EQU8"/>
<dbReference type="Gene3D" id="1.10.150.20">
    <property type="entry name" value="5' to 3' exonuclease, C-terminal subdomain"/>
    <property type="match status" value="1"/>
</dbReference>
<evidence type="ECO:0000256" key="10">
    <source>
        <dbReference type="RuleBase" id="RU003805"/>
    </source>
</evidence>
<feature type="domain" description="DNA-directed RNA polymerase C-terminal" evidence="12">
    <location>
        <begin position="224"/>
        <end position="585"/>
    </location>
</feature>
<evidence type="ECO:0000256" key="2">
    <source>
        <dbReference type="ARBA" id="ARBA00009493"/>
    </source>
</evidence>
<evidence type="ECO:0000313" key="14">
    <source>
        <dbReference type="EMBL" id="GFY88865.1"/>
    </source>
</evidence>
<dbReference type="PANTHER" id="PTHR10102">
    <property type="entry name" value="DNA-DIRECTED RNA POLYMERASE, MITOCHONDRIAL"/>
    <property type="match status" value="1"/>
</dbReference>